<dbReference type="RefSeq" id="WP_016146357.1">
    <property type="nucleotide sequence ID" value="NZ_KB976103.1"/>
</dbReference>
<dbReference type="PANTHER" id="PTHR34297">
    <property type="entry name" value="HYPOTHETICAL CYTOSOLIC PROTEIN-RELATED"/>
    <property type="match status" value="1"/>
</dbReference>
<sequence length="136" mass="13848">MAEHKDYWVTAGDQGTIKISEDVVASIAALAAAETEGVGGLAAGLTAEIASLLGKKSQNKGVRVQLGEQDTVGVELSILVEFGKSVGEVALAVQKAVKAAVESMTGLKTAVVNVVVSGVTFDQPKPTEEALAPVES</sequence>
<evidence type="ECO:0000313" key="2">
    <source>
        <dbReference type="EMBL" id="EOQ39454.1"/>
    </source>
</evidence>
<comment type="caution">
    <text evidence="2">The sequence shown here is derived from an EMBL/GenBank/DDBJ whole genome shotgun (WGS) entry which is preliminary data.</text>
</comment>
<reference evidence="2 3" key="1">
    <citation type="submission" date="2013-01" db="EMBL/GenBank/DDBJ databases">
        <title>The Genome Sequence of Butyricicoccus pullicaecorum 1.2.</title>
        <authorList>
            <consortium name="The Broad Institute Genome Sequencing Platform"/>
            <person name="Earl A."/>
            <person name="Ward D."/>
            <person name="Feldgarden M."/>
            <person name="Gevers D."/>
            <person name="Van Immerseel F."/>
            <person name="Eeckhaut V."/>
            <person name="Walker B."/>
            <person name="Young S.K."/>
            <person name="Zeng Q."/>
            <person name="Gargeya S."/>
            <person name="Fitzgerald M."/>
            <person name="Haas B."/>
            <person name="Abouelleil A."/>
            <person name="Alvarado L."/>
            <person name="Arachchi H.M."/>
            <person name="Berlin A.M."/>
            <person name="Chapman S.B."/>
            <person name="Dewar J."/>
            <person name="Goldberg J."/>
            <person name="Griggs A."/>
            <person name="Gujja S."/>
            <person name="Hansen M."/>
            <person name="Howarth C."/>
            <person name="Imamovic A."/>
            <person name="Larimer J."/>
            <person name="McCowan C."/>
            <person name="Murphy C."/>
            <person name="Neiman D."/>
            <person name="Pearson M."/>
            <person name="Priest M."/>
            <person name="Roberts A."/>
            <person name="Saif S."/>
            <person name="Shea T."/>
            <person name="Sisk P."/>
            <person name="Sykes S."/>
            <person name="Wortman J."/>
            <person name="Nusbaum C."/>
            <person name="Birren B."/>
        </authorList>
    </citation>
    <scope>NUCLEOTIDE SEQUENCE [LARGE SCALE GENOMIC DNA]</scope>
    <source>
        <strain evidence="2 3">1.2</strain>
    </source>
</reference>
<dbReference type="AlphaFoldDB" id="R8W447"/>
<evidence type="ECO:0008006" key="4">
    <source>
        <dbReference type="Google" id="ProtNLM"/>
    </source>
</evidence>
<protein>
    <recommendedName>
        <fullName evidence="4">Asp23/Gls24 family envelope stress response protein</fullName>
    </recommendedName>
</protein>
<name>R8W447_9FIRM</name>
<dbReference type="EMBL" id="AQOB01000002">
    <property type="protein sequence ID" value="EOQ39454.1"/>
    <property type="molecule type" value="Genomic_DNA"/>
</dbReference>
<organism evidence="2 3">
    <name type="scientific">Butyricicoccus pullicaecorum 1.2</name>
    <dbReference type="NCBI Taxonomy" id="1203606"/>
    <lineage>
        <taxon>Bacteria</taxon>
        <taxon>Bacillati</taxon>
        <taxon>Bacillota</taxon>
        <taxon>Clostridia</taxon>
        <taxon>Eubacteriales</taxon>
        <taxon>Butyricicoccaceae</taxon>
        <taxon>Butyricicoccus</taxon>
    </lineage>
</organism>
<accession>R8W447</accession>
<dbReference type="HOGENOM" id="CLU_113198_4_2_9"/>
<dbReference type="eggNOG" id="COG1302">
    <property type="taxonomic scope" value="Bacteria"/>
</dbReference>
<comment type="similarity">
    <text evidence="1">Belongs to the asp23 family.</text>
</comment>
<dbReference type="PANTHER" id="PTHR34297:SF2">
    <property type="entry name" value="ASP23_GLS24 FAMILY ENVELOPE STRESS RESPONSE PROTEIN"/>
    <property type="match status" value="1"/>
</dbReference>
<gene>
    <name evidence="2" type="ORF">HMPREF1526_00148</name>
</gene>
<dbReference type="PATRIC" id="fig|1203606.4.peg.130"/>
<dbReference type="OrthoDB" id="9793465at2"/>
<evidence type="ECO:0000313" key="3">
    <source>
        <dbReference type="Proteomes" id="UP000013981"/>
    </source>
</evidence>
<dbReference type="InterPro" id="IPR005531">
    <property type="entry name" value="Asp23"/>
</dbReference>
<dbReference type="Proteomes" id="UP000013981">
    <property type="component" value="Unassembled WGS sequence"/>
</dbReference>
<dbReference type="Pfam" id="PF03780">
    <property type="entry name" value="Asp23"/>
    <property type="match status" value="1"/>
</dbReference>
<proteinExistence type="inferred from homology"/>
<evidence type="ECO:0000256" key="1">
    <source>
        <dbReference type="ARBA" id="ARBA00005721"/>
    </source>
</evidence>
<keyword evidence="3" id="KW-1185">Reference proteome</keyword>